<dbReference type="PROSITE" id="PS50102">
    <property type="entry name" value="RRM"/>
    <property type="match status" value="1"/>
</dbReference>
<protein>
    <recommendedName>
        <fullName evidence="4">RRM domain-containing protein</fullName>
    </recommendedName>
</protein>
<dbReference type="GO" id="GO:0003723">
    <property type="term" value="F:RNA binding"/>
    <property type="evidence" value="ECO:0007669"/>
    <property type="project" value="UniProtKB-UniRule"/>
</dbReference>
<dbReference type="Pfam" id="PF00076">
    <property type="entry name" value="RRM_1"/>
    <property type="match status" value="1"/>
</dbReference>
<dbReference type="SUPFAM" id="SSF54928">
    <property type="entry name" value="RNA-binding domain, RBD"/>
    <property type="match status" value="1"/>
</dbReference>
<evidence type="ECO:0000256" key="2">
    <source>
        <dbReference type="PROSITE-ProRule" id="PRU00176"/>
    </source>
</evidence>
<dbReference type="InterPro" id="IPR012677">
    <property type="entry name" value="Nucleotide-bd_a/b_plait_sf"/>
</dbReference>
<dbReference type="InterPro" id="IPR000504">
    <property type="entry name" value="RRM_dom"/>
</dbReference>
<gene>
    <name evidence="5" type="ORF">BE221DRAFT_187491</name>
</gene>
<reference evidence="5" key="1">
    <citation type="submission" date="2017-04" db="EMBL/GenBank/DDBJ databases">
        <title>Population genomics of picophytoplankton unveils novel chromosome hypervariability.</title>
        <authorList>
            <consortium name="DOE Joint Genome Institute"/>
            <person name="Blanc-Mathieu R."/>
            <person name="Krasovec M."/>
            <person name="Hebrard M."/>
            <person name="Yau S."/>
            <person name="Desgranges E."/>
            <person name="Martin J."/>
            <person name="Schackwitz W."/>
            <person name="Kuo A."/>
            <person name="Salin G."/>
            <person name="Donnadieu C."/>
            <person name="Desdevises Y."/>
            <person name="Sanchez-Ferandin S."/>
            <person name="Moreau H."/>
            <person name="Rivals E."/>
            <person name="Grigoriev I.V."/>
            <person name="Grimsley N."/>
            <person name="Eyre-Walker A."/>
            <person name="Piganeau G."/>
        </authorList>
    </citation>
    <scope>NUCLEOTIDE SEQUENCE [LARGE SCALE GENOMIC DNA]</scope>
    <source>
        <strain evidence="5">RCC 1115</strain>
    </source>
</reference>
<dbReference type="Gene3D" id="3.30.70.330">
    <property type="match status" value="1"/>
</dbReference>
<feature type="domain" description="RRM" evidence="4">
    <location>
        <begin position="115"/>
        <end position="196"/>
    </location>
</feature>
<accession>A0A1Y5HZP0</accession>
<dbReference type="SMART" id="SM00360">
    <property type="entry name" value="RRM"/>
    <property type="match status" value="1"/>
</dbReference>
<name>A0A1Y5HZP0_OSTTA</name>
<evidence type="ECO:0000256" key="1">
    <source>
        <dbReference type="ARBA" id="ARBA00022884"/>
    </source>
</evidence>
<feature type="region of interest" description="Disordered" evidence="3">
    <location>
        <begin position="87"/>
        <end position="106"/>
    </location>
</feature>
<keyword evidence="1 2" id="KW-0694">RNA-binding</keyword>
<proteinExistence type="predicted"/>
<dbReference type="EMBL" id="KZ155838">
    <property type="protein sequence ID" value="OUS42766.1"/>
    <property type="molecule type" value="Genomic_DNA"/>
</dbReference>
<dbReference type="PANTHER" id="PTHR48027">
    <property type="entry name" value="HETEROGENEOUS NUCLEAR RIBONUCLEOPROTEIN 87F-RELATED"/>
    <property type="match status" value="1"/>
</dbReference>
<sequence length="243" mass="26267">MSKREMKATPVMVDDDGPIGYASTVVQPAKAPEPVVEAPTMVEAPAVVAPEPAPVVAPIVVPAPVPVKKEIKRPGLLKRSGLLSPEPAKRAKLSAPTPFPDVTDGVGERVDKKAREVWIGDLPEGCTVEMLSLAAYRYGRVNSCRVIERKGFGFVTFADGTSAEKIVNASVAHFNDPEKEPVIVDGRIVRVDFSDERGSGGDKGAIDLIRQRAAEELERIRDGEIVDEAVEYVKRDVVVYDDI</sequence>
<evidence type="ECO:0000256" key="3">
    <source>
        <dbReference type="SAM" id="MobiDB-lite"/>
    </source>
</evidence>
<feature type="region of interest" description="Disordered" evidence="3">
    <location>
        <begin position="1"/>
        <end position="20"/>
    </location>
</feature>
<dbReference type="Proteomes" id="UP000195557">
    <property type="component" value="Unassembled WGS sequence"/>
</dbReference>
<dbReference type="CDD" id="cd00590">
    <property type="entry name" value="RRM_SF"/>
    <property type="match status" value="1"/>
</dbReference>
<organism evidence="5">
    <name type="scientific">Ostreococcus tauri</name>
    <name type="common">Marine green alga</name>
    <dbReference type="NCBI Taxonomy" id="70448"/>
    <lineage>
        <taxon>Eukaryota</taxon>
        <taxon>Viridiplantae</taxon>
        <taxon>Chlorophyta</taxon>
        <taxon>Mamiellophyceae</taxon>
        <taxon>Mamiellales</taxon>
        <taxon>Bathycoccaceae</taxon>
        <taxon>Ostreococcus</taxon>
    </lineage>
</organism>
<evidence type="ECO:0000259" key="4">
    <source>
        <dbReference type="PROSITE" id="PS50102"/>
    </source>
</evidence>
<dbReference type="AlphaFoldDB" id="A0A1Y5HZP0"/>
<evidence type="ECO:0000313" key="5">
    <source>
        <dbReference type="EMBL" id="OUS42766.1"/>
    </source>
</evidence>
<dbReference type="InterPro" id="IPR035979">
    <property type="entry name" value="RBD_domain_sf"/>
</dbReference>
<dbReference type="InterPro" id="IPR052462">
    <property type="entry name" value="SLIRP/GR-RBP-like"/>
</dbReference>